<evidence type="ECO:0000313" key="3">
    <source>
        <dbReference type="EMBL" id="SHF09276.1"/>
    </source>
</evidence>
<dbReference type="EMBL" id="FQVD01000011">
    <property type="protein sequence ID" value="SHF09276.1"/>
    <property type="molecule type" value="Genomic_DNA"/>
</dbReference>
<dbReference type="Pfam" id="PF03808">
    <property type="entry name" value="Glyco_tran_WecG"/>
    <property type="match status" value="1"/>
</dbReference>
<keyword evidence="2 3" id="KW-0808">Transferase</keyword>
<dbReference type="Proteomes" id="UP000184436">
    <property type="component" value="Unassembled WGS sequence"/>
</dbReference>
<dbReference type="AlphaFoldDB" id="A0A1M4YV98"/>
<keyword evidence="1" id="KW-0328">Glycosyltransferase</keyword>
<protein>
    <submittedName>
        <fullName evidence="3">N-acetylglucosaminyldiphosphoundecaprenol N-acetyl-beta-D-mannosaminyltransferase</fullName>
    </submittedName>
</protein>
<sequence length="217" mass="25709">MLVSRGKIYTFLNPVSYLTALKDESLFTRFDAVMVDGSILATAIRLLYNKKIKRRSFDMTSIADLLFRHILSEKKTVYLVGAQQEQIEKAVSILLEQYPKMRIAGYRDGYFSSKEEIQEECKKILHLNPDYVIAGMGVPLQEHFLLQLKENGYQGIGFTCGGFFSQLSIKSIQYYPQWMDRFNFRFLYRFYKEKHTRKRYLKATFLFPFYFIKNKIR</sequence>
<evidence type="ECO:0000256" key="2">
    <source>
        <dbReference type="ARBA" id="ARBA00022679"/>
    </source>
</evidence>
<evidence type="ECO:0000313" key="4">
    <source>
        <dbReference type="Proteomes" id="UP000184436"/>
    </source>
</evidence>
<proteinExistence type="predicted"/>
<organism evidence="3 4">
    <name type="scientific">Bacteroides faecichinchillae</name>
    <dbReference type="NCBI Taxonomy" id="871325"/>
    <lineage>
        <taxon>Bacteria</taxon>
        <taxon>Pseudomonadati</taxon>
        <taxon>Bacteroidota</taxon>
        <taxon>Bacteroidia</taxon>
        <taxon>Bacteroidales</taxon>
        <taxon>Bacteroidaceae</taxon>
        <taxon>Bacteroides</taxon>
    </lineage>
</organism>
<dbReference type="STRING" id="871325.SAMN05444349_11140"/>
<gene>
    <name evidence="3" type="ORF">SAMN05444349_11140</name>
</gene>
<keyword evidence="4" id="KW-1185">Reference proteome</keyword>
<dbReference type="NCBIfam" id="TIGR00696">
    <property type="entry name" value="wecG_tagA_cpsF"/>
    <property type="match status" value="1"/>
</dbReference>
<reference evidence="3 4" key="1">
    <citation type="submission" date="2016-11" db="EMBL/GenBank/DDBJ databases">
        <authorList>
            <person name="Jaros S."/>
            <person name="Januszkiewicz K."/>
            <person name="Wedrychowicz H."/>
        </authorList>
    </citation>
    <scope>NUCLEOTIDE SEQUENCE [LARGE SCALE GENOMIC DNA]</scope>
    <source>
        <strain evidence="3 4">DSM 26883</strain>
    </source>
</reference>
<dbReference type="PANTHER" id="PTHR34136:SF1">
    <property type="entry name" value="UDP-N-ACETYL-D-MANNOSAMINURONIC ACID TRANSFERASE"/>
    <property type="match status" value="1"/>
</dbReference>
<dbReference type="InterPro" id="IPR004629">
    <property type="entry name" value="WecG_TagA_CpsF"/>
</dbReference>
<accession>A0A1M4YV98</accession>
<dbReference type="CDD" id="cd06533">
    <property type="entry name" value="Glyco_transf_WecG_TagA"/>
    <property type="match status" value="1"/>
</dbReference>
<evidence type="ECO:0000256" key="1">
    <source>
        <dbReference type="ARBA" id="ARBA00022676"/>
    </source>
</evidence>
<name>A0A1M4YV98_9BACE</name>
<dbReference type="GO" id="GO:0016758">
    <property type="term" value="F:hexosyltransferase activity"/>
    <property type="evidence" value="ECO:0007669"/>
    <property type="project" value="TreeGrafter"/>
</dbReference>
<dbReference type="PANTHER" id="PTHR34136">
    <property type="match status" value="1"/>
</dbReference>